<dbReference type="STRING" id="685588.A0A067SW59"/>
<dbReference type="AlphaFoldDB" id="A0A067SW59"/>
<evidence type="ECO:0000313" key="3">
    <source>
        <dbReference type="Proteomes" id="UP000027222"/>
    </source>
</evidence>
<proteinExistence type="predicted"/>
<protein>
    <submittedName>
        <fullName evidence="2">Uncharacterized protein</fullName>
    </submittedName>
</protein>
<feature type="region of interest" description="Disordered" evidence="1">
    <location>
        <begin position="184"/>
        <end position="340"/>
    </location>
</feature>
<sequence length="340" mass="35736">MSAPSLFFTEQVSSNIAVTTSWSPLIVPQPTSLTIMRYSTVLIGLLASCLIPVLAAPTSSIAGPKPTAYNHGDIVGVRASKIEAKDSSVRSYKDIDIHPAVVVAGPDAKGQYQVATISKKHLHDPPQADISNFHPDLQGKVKLVATDPIKVDNMKPWKSGTTGITTEPMGQEGLAKLHEAMTPHVGWKPPVQPEVASSSTPAAQSGRKRGGNRAIPGQVHAGSSGHPPTAGSNKHLPGSHSQPHIPAGKKGQHVNAHAGGSKHPQTHNPAPASHANLKKAQHPNAHVTSSRHGAASGSKVRTASRPKVAKVNNKVKQPVVNRGASRNRKGPGVKRSLRSW</sequence>
<dbReference type="EMBL" id="KL142383">
    <property type="protein sequence ID" value="KDR74302.1"/>
    <property type="molecule type" value="Genomic_DNA"/>
</dbReference>
<dbReference type="Proteomes" id="UP000027222">
    <property type="component" value="Unassembled WGS sequence"/>
</dbReference>
<dbReference type="HOGENOM" id="CLU_816479_0_0_1"/>
<accession>A0A067SW59</accession>
<dbReference type="OrthoDB" id="3045303at2759"/>
<keyword evidence="3" id="KW-1185">Reference proteome</keyword>
<evidence type="ECO:0000256" key="1">
    <source>
        <dbReference type="SAM" id="MobiDB-lite"/>
    </source>
</evidence>
<evidence type="ECO:0000313" key="2">
    <source>
        <dbReference type="EMBL" id="KDR74302.1"/>
    </source>
</evidence>
<reference evidence="3" key="1">
    <citation type="journal article" date="2014" name="Proc. Natl. Acad. Sci. U.S.A.">
        <title>Extensive sampling of basidiomycete genomes demonstrates inadequacy of the white-rot/brown-rot paradigm for wood decay fungi.</title>
        <authorList>
            <person name="Riley R."/>
            <person name="Salamov A.A."/>
            <person name="Brown D.W."/>
            <person name="Nagy L.G."/>
            <person name="Floudas D."/>
            <person name="Held B.W."/>
            <person name="Levasseur A."/>
            <person name="Lombard V."/>
            <person name="Morin E."/>
            <person name="Otillar R."/>
            <person name="Lindquist E.A."/>
            <person name="Sun H."/>
            <person name="LaButti K.M."/>
            <person name="Schmutz J."/>
            <person name="Jabbour D."/>
            <person name="Luo H."/>
            <person name="Baker S.E."/>
            <person name="Pisabarro A.G."/>
            <person name="Walton J.D."/>
            <person name="Blanchette R.A."/>
            <person name="Henrissat B."/>
            <person name="Martin F."/>
            <person name="Cullen D."/>
            <person name="Hibbett D.S."/>
            <person name="Grigoriev I.V."/>
        </authorList>
    </citation>
    <scope>NUCLEOTIDE SEQUENCE [LARGE SCALE GENOMIC DNA]</scope>
    <source>
        <strain evidence="3">CBS 339.88</strain>
    </source>
</reference>
<gene>
    <name evidence="2" type="ORF">GALMADRAFT_157545</name>
</gene>
<organism evidence="2 3">
    <name type="scientific">Galerina marginata (strain CBS 339.88)</name>
    <dbReference type="NCBI Taxonomy" id="685588"/>
    <lineage>
        <taxon>Eukaryota</taxon>
        <taxon>Fungi</taxon>
        <taxon>Dikarya</taxon>
        <taxon>Basidiomycota</taxon>
        <taxon>Agaricomycotina</taxon>
        <taxon>Agaricomycetes</taxon>
        <taxon>Agaricomycetidae</taxon>
        <taxon>Agaricales</taxon>
        <taxon>Agaricineae</taxon>
        <taxon>Strophariaceae</taxon>
        <taxon>Galerina</taxon>
    </lineage>
</organism>
<feature type="compositionally biased region" description="Low complexity" evidence="1">
    <location>
        <begin position="309"/>
        <end position="321"/>
    </location>
</feature>
<feature type="compositionally biased region" description="Basic residues" evidence="1">
    <location>
        <begin position="325"/>
        <end position="340"/>
    </location>
</feature>
<name>A0A067SW59_GALM3</name>